<dbReference type="InterPro" id="IPR006121">
    <property type="entry name" value="HMA_dom"/>
</dbReference>
<dbReference type="Gene3D" id="3.30.70.100">
    <property type="match status" value="1"/>
</dbReference>
<dbReference type="PROSITE" id="PS51257">
    <property type="entry name" value="PROKAR_LIPOPROTEIN"/>
    <property type="match status" value="1"/>
</dbReference>
<reference evidence="3 4" key="1">
    <citation type="submission" date="2023-09" db="EMBL/GenBank/DDBJ databases">
        <title>Thalassobella suaedae gen. nov., sp. nov., a marine bacterium of the family Flavobacteriaceae isolated from a halophyte Suaeda japonica.</title>
        <authorList>
            <person name="Lee S.Y."/>
            <person name="Hwang C.Y."/>
        </authorList>
    </citation>
    <scope>NUCLEOTIDE SEQUENCE [LARGE SCALE GENOMIC DNA]</scope>
    <source>
        <strain evidence="3 4">HL-DH14</strain>
    </source>
</reference>
<evidence type="ECO:0000313" key="4">
    <source>
        <dbReference type="Proteomes" id="UP001302806"/>
    </source>
</evidence>
<dbReference type="SUPFAM" id="SSF55008">
    <property type="entry name" value="HMA, heavy metal-associated domain"/>
    <property type="match status" value="1"/>
</dbReference>
<proteinExistence type="predicted"/>
<name>A0ABY9XRA3_9FLAO</name>
<dbReference type="PROSITE" id="PS50846">
    <property type="entry name" value="HMA_2"/>
    <property type="match status" value="1"/>
</dbReference>
<evidence type="ECO:0000313" key="3">
    <source>
        <dbReference type="EMBL" id="WNH08403.1"/>
    </source>
</evidence>
<dbReference type="CDD" id="cd00371">
    <property type="entry name" value="HMA"/>
    <property type="match status" value="1"/>
</dbReference>
<keyword evidence="1" id="KW-0732">Signal</keyword>
<protein>
    <submittedName>
        <fullName evidence="3">Heavy metal-associated domain-containing protein</fullName>
    </submittedName>
</protein>
<evidence type="ECO:0000256" key="1">
    <source>
        <dbReference type="SAM" id="SignalP"/>
    </source>
</evidence>
<feature type="chain" id="PRO_5045819910" evidence="1">
    <location>
        <begin position="26"/>
        <end position="129"/>
    </location>
</feature>
<dbReference type="RefSeq" id="WP_415865079.1">
    <property type="nucleotide sequence ID" value="NZ_CP134537.1"/>
</dbReference>
<feature type="signal peptide" evidence="1">
    <location>
        <begin position="1"/>
        <end position="25"/>
    </location>
</feature>
<feature type="domain" description="HMA" evidence="2">
    <location>
        <begin position="48"/>
        <end position="115"/>
    </location>
</feature>
<accession>A0ABY9XRA3</accession>
<gene>
    <name evidence="3" type="ORF">RHP51_14885</name>
</gene>
<organism evidence="3 4">
    <name type="scientific">Thalassobellus suaedae</name>
    <dbReference type="NCBI Taxonomy" id="3074124"/>
    <lineage>
        <taxon>Bacteria</taxon>
        <taxon>Pseudomonadati</taxon>
        <taxon>Bacteroidota</taxon>
        <taxon>Flavobacteriia</taxon>
        <taxon>Flavobacteriales</taxon>
        <taxon>Flavobacteriaceae</taxon>
        <taxon>Thalassobellus</taxon>
    </lineage>
</organism>
<dbReference type="InterPro" id="IPR036163">
    <property type="entry name" value="HMA_dom_sf"/>
</dbReference>
<evidence type="ECO:0000259" key="2">
    <source>
        <dbReference type="PROSITE" id="PS50846"/>
    </source>
</evidence>
<dbReference type="Pfam" id="PF00403">
    <property type="entry name" value="HMA"/>
    <property type="match status" value="1"/>
</dbReference>
<dbReference type="EMBL" id="CP134537">
    <property type="protein sequence ID" value="WNH08403.1"/>
    <property type="molecule type" value="Genomic_DNA"/>
</dbReference>
<dbReference type="Proteomes" id="UP001302806">
    <property type="component" value="Chromosome"/>
</dbReference>
<sequence length="129" mass="14125">MKTIKSILSLFVIATIFFSCKNANKAEIKTIEVATETVKELDPNATYAKAEFTINGMTCAIGCAATIEKKIAKMDGVKSAKVDFDKKLAMVEYNEAKVTPNLLEETVTKVADIYKVANMKTVDAFSNTK</sequence>